<name>A0ABV7FW93_9PROT</name>
<proteinExistence type="predicted"/>
<dbReference type="SUPFAM" id="SSF48317">
    <property type="entry name" value="Acid phosphatase/Vanadium-dependent haloperoxidase"/>
    <property type="match status" value="1"/>
</dbReference>
<feature type="region of interest" description="Disordered" evidence="1">
    <location>
        <begin position="240"/>
        <end position="262"/>
    </location>
</feature>
<dbReference type="InterPro" id="IPR036938">
    <property type="entry name" value="PAP2/HPO_sf"/>
</dbReference>
<feature type="transmembrane region" description="Helical" evidence="2">
    <location>
        <begin position="180"/>
        <end position="200"/>
    </location>
</feature>
<dbReference type="PANTHER" id="PTHR14969:SF13">
    <property type="entry name" value="AT30094P"/>
    <property type="match status" value="1"/>
</dbReference>
<dbReference type="InterPro" id="IPR000326">
    <property type="entry name" value="PAP2/HPO"/>
</dbReference>
<evidence type="ECO:0000313" key="5">
    <source>
        <dbReference type="Proteomes" id="UP001595593"/>
    </source>
</evidence>
<feature type="transmembrane region" description="Helical" evidence="2">
    <location>
        <begin position="20"/>
        <end position="40"/>
    </location>
</feature>
<sequence length="262" mass="28010">MFPGPSALQRLRRRFGWGQFAALAALLCSALGLLGFAWLVDEALEGDTRAFDEAILLALRDPADRADPIGPFWLEIMMRDYTALGSHAVLILAGLLALGYIAFLRKWASAVLLVVSFGGGMAINGLLKQGFDRPRPDLVAHLAEVHTASFPSGHAMLSATCYLVLGTLLAGVARPRRLKAYVMAAAVGLTVIIGVSRVYLGVHWPTDVLAGWALGAAWAMACWLGLRLWVNRKEWRSRGEGAADAGTAHAPARPGFPSGPEA</sequence>
<dbReference type="Proteomes" id="UP001595593">
    <property type="component" value="Unassembled WGS sequence"/>
</dbReference>
<evidence type="ECO:0000256" key="1">
    <source>
        <dbReference type="SAM" id="MobiDB-lite"/>
    </source>
</evidence>
<dbReference type="RefSeq" id="WP_379592498.1">
    <property type="nucleotide sequence ID" value="NZ_JBHRTN010000002.1"/>
</dbReference>
<dbReference type="SMART" id="SM00014">
    <property type="entry name" value="acidPPc"/>
    <property type="match status" value="1"/>
</dbReference>
<feature type="transmembrane region" description="Helical" evidence="2">
    <location>
        <begin position="81"/>
        <end position="103"/>
    </location>
</feature>
<dbReference type="Pfam" id="PF01569">
    <property type="entry name" value="PAP2"/>
    <property type="match status" value="1"/>
</dbReference>
<feature type="domain" description="Phosphatidic acid phosphatase type 2/haloperoxidase" evidence="3">
    <location>
        <begin position="111"/>
        <end position="223"/>
    </location>
</feature>
<evidence type="ECO:0000313" key="4">
    <source>
        <dbReference type="EMBL" id="MFC3123531.1"/>
    </source>
</evidence>
<protein>
    <submittedName>
        <fullName evidence="4">Phosphatase PAP2 family protein</fullName>
    </submittedName>
</protein>
<evidence type="ECO:0000259" key="3">
    <source>
        <dbReference type="SMART" id="SM00014"/>
    </source>
</evidence>
<gene>
    <name evidence="4" type="ORF">ACFOD4_00545</name>
</gene>
<accession>A0ABV7FW93</accession>
<keyword evidence="2" id="KW-0472">Membrane</keyword>
<feature type="transmembrane region" description="Helical" evidence="2">
    <location>
        <begin position="212"/>
        <end position="230"/>
    </location>
</feature>
<dbReference type="CDD" id="cd03392">
    <property type="entry name" value="PAP2_like_2"/>
    <property type="match status" value="1"/>
</dbReference>
<feature type="transmembrane region" description="Helical" evidence="2">
    <location>
        <begin position="155"/>
        <end position="173"/>
    </location>
</feature>
<feature type="transmembrane region" description="Helical" evidence="2">
    <location>
        <begin position="110"/>
        <end position="127"/>
    </location>
</feature>
<evidence type="ECO:0000256" key="2">
    <source>
        <dbReference type="SAM" id="Phobius"/>
    </source>
</evidence>
<keyword evidence="2" id="KW-1133">Transmembrane helix</keyword>
<keyword evidence="5" id="KW-1185">Reference proteome</keyword>
<comment type="caution">
    <text evidence="4">The sequence shown here is derived from an EMBL/GenBank/DDBJ whole genome shotgun (WGS) entry which is preliminary data.</text>
</comment>
<feature type="compositionally biased region" description="Low complexity" evidence="1">
    <location>
        <begin position="242"/>
        <end position="252"/>
    </location>
</feature>
<dbReference type="EMBL" id="JBHRTN010000002">
    <property type="protein sequence ID" value="MFC3123531.1"/>
    <property type="molecule type" value="Genomic_DNA"/>
</dbReference>
<dbReference type="Gene3D" id="1.20.144.10">
    <property type="entry name" value="Phosphatidic acid phosphatase type 2/haloperoxidase"/>
    <property type="match status" value="2"/>
</dbReference>
<dbReference type="PANTHER" id="PTHR14969">
    <property type="entry name" value="SPHINGOSINE-1-PHOSPHATE PHOSPHOHYDROLASE"/>
    <property type="match status" value="1"/>
</dbReference>
<reference evidence="5" key="1">
    <citation type="journal article" date="2019" name="Int. J. Syst. Evol. Microbiol.">
        <title>The Global Catalogue of Microorganisms (GCM) 10K type strain sequencing project: providing services to taxonomists for standard genome sequencing and annotation.</title>
        <authorList>
            <consortium name="The Broad Institute Genomics Platform"/>
            <consortium name="The Broad Institute Genome Sequencing Center for Infectious Disease"/>
            <person name="Wu L."/>
            <person name="Ma J."/>
        </authorList>
    </citation>
    <scope>NUCLEOTIDE SEQUENCE [LARGE SCALE GENOMIC DNA]</scope>
    <source>
        <strain evidence="5">KCTC 52094</strain>
    </source>
</reference>
<keyword evidence="2" id="KW-0812">Transmembrane</keyword>
<organism evidence="4 5">
    <name type="scientific">Teichococcus globiformis</name>
    <dbReference type="NCBI Taxonomy" id="2307229"/>
    <lineage>
        <taxon>Bacteria</taxon>
        <taxon>Pseudomonadati</taxon>
        <taxon>Pseudomonadota</taxon>
        <taxon>Alphaproteobacteria</taxon>
        <taxon>Acetobacterales</taxon>
        <taxon>Roseomonadaceae</taxon>
        <taxon>Roseomonas</taxon>
    </lineage>
</organism>